<organism evidence="1 2">
    <name type="scientific">Elysia crispata</name>
    <name type="common">lettuce slug</name>
    <dbReference type="NCBI Taxonomy" id="231223"/>
    <lineage>
        <taxon>Eukaryota</taxon>
        <taxon>Metazoa</taxon>
        <taxon>Spiralia</taxon>
        <taxon>Lophotrochozoa</taxon>
        <taxon>Mollusca</taxon>
        <taxon>Gastropoda</taxon>
        <taxon>Heterobranchia</taxon>
        <taxon>Euthyneura</taxon>
        <taxon>Panpulmonata</taxon>
        <taxon>Sacoglossa</taxon>
        <taxon>Placobranchoidea</taxon>
        <taxon>Plakobranchidae</taxon>
        <taxon>Elysia</taxon>
    </lineage>
</organism>
<evidence type="ECO:0000313" key="1">
    <source>
        <dbReference type="EMBL" id="KAK3777418.1"/>
    </source>
</evidence>
<keyword evidence="2" id="KW-1185">Reference proteome</keyword>
<sequence>MQIQDLVCRRGTKQIPFPDIGFCATGSCFNREFPCLCQLGNQLRQACVLQENEKEAVSEVVQHVSQAVSEVVQHVSQAVSEVVQHVPPTNGAK</sequence>
<dbReference type="EMBL" id="JAWDGP010003079">
    <property type="protein sequence ID" value="KAK3777418.1"/>
    <property type="molecule type" value="Genomic_DNA"/>
</dbReference>
<dbReference type="AlphaFoldDB" id="A0AAE1DPX5"/>
<evidence type="ECO:0000313" key="2">
    <source>
        <dbReference type="Proteomes" id="UP001283361"/>
    </source>
</evidence>
<accession>A0AAE1DPX5</accession>
<proteinExistence type="predicted"/>
<comment type="caution">
    <text evidence="1">The sequence shown here is derived from an EMBL/GenBank/DDBJ whole genome shotgun (WGS) entry which is preliminary data.</text>
</comment>
<reference evidence="1" key="1">
    <citation type="journal article" date="2023" name="G3 (Bethesda)">
        <title>A reference genome for the long-term kleptoplast-retaining sea slug Elysia crispata morphotype clarki.</title>
        <authorList>
            <person name="Eastman K.E."/>
            <person name="Pendleton A.L."/>
            <person name="Shaikh M.A."/>
            <person name="Suttiyut T."/>
            <person name="Ogas R."/>
            <person name="Tomko P."/>
            <person name="Gavelis G."/>
            <person name="Widhalm J.R."/>
            <person name="Wisecaver J.H."/>
        </authorList>
    </citation>
    <scope>NUCLEOTIDE SEQUENCE</scope>
    <source>
        <strain evidence="1">ECLA1</strain>
    </source>
</reference>
<gene>
    <name evidence="1" type="ORF">RRG08_032521</name>
</gene>
<protein>
    <submittedName>
        <fullName evidence="1">Uncharacterized protein</fullName>
    </submittedName>
</protein>
<dbReference type="Proteomes" id="UP001283361">
    <property type="component" value="Unassembled WGS sequence"/>
</dbReference>
<name>A0AAE1DPX5_9GAST</name>